<proteinExistence type="predicted"/>
<protein>
    <recommendedName>
        <fullName evidence="4">HTH tetR-type domain-containing protein</fullName>
    </recommendedName>
</protein>
<name>A0A3B1A4D8_9ZZZZ</name>
<evidence type="ECO:0000256" key="3">
    <source>
        <dbReference type="ARBA" id="ARBA00023163"/>
    </source>
</evidence>
<organism evidence="5">
    <name type="scientific">hydrothermal vent metagenome</name>
    <dbReference type="NCBI Taxonomy" id="652676"/>
    <lineage>
        <taxon>unclassified sequences</taxon>
        <taxon>metagenomes</taxon>
        <taxon>ecological metagenomes</taxon>
    </lineage>
</organism>
<dbReference type="GO" id="GO:0003700">
    <property type="term" value="F:DNA-binding transcription factor activity"/>
    <property type="evidence" value="ECO:0007669"/>
    <property type="project" value="TreeGrafter"/>
</dbReference>
<dbReference type="Pfam" id="PF00440">
    <property type="entry name" value="TetR_N"/>
    <property type="match status" value="1"/>
</dbReference>
<evidence type="ECO:0000256" key="1">
    <source>
        <dbReference type="ARBA" id="ARBA00023015"/>
    </source>
</evidence>
<evidence type="ECO:0000313" key="5">
    <source>
        <dbReference type="EMBL" id="VAX00599.1"/>
    </source>
</evidence>
<gene>
    <name evidence="5" type="ORF">MNBD_GAMMA21-2569</name>
</gene>
<evidence type="ECO:0000259" key="4">
    <source>
        <dbReference type="PROSITE" id="PS50977"/>
    </source>
</evidence>
<dbReference type="InterPro" id="IPR009057">
    <property type="entry name" value="Homeodomain-like_sf"/>
</dbReference>
<dbReference type="EMBL" id="UOFR01000077">
    <property type="protein sequence ID" value="VAX00599.1"/>
    <property type="molecule type" value="Genomic_DNA"/>
</dbReference>
<dbReference type="Gene3D" id="1.10.357.10">
    <property type="entry name" value="Tetracycline Repressor, domain 2"/>
    <property type="match status" value="1"/>
</dbReference>
<dbReference type="InterPro" id="IPR050109">
    <property type="entry name" value="HTH-type_TetR-like_transc_reg"/>
</dbReference>
<dbReference type="SUPFAM" id="SSF46689">
    <property type="entry name" value="Homeodomain-like"/>
    <property type="match status" value="1"/>
</dbReference>
<dbReference type="PANTHER" id="PTHR30055:SF234">
    <property type="entry name" value="HTH-TYPE TRANSCRIPTIONAL REGULATOR BETI"/>
    <property type="match status" value="1"/>
</dbReference>
<feature type="domain" description="HTH tetR-type" evidence="4">
    <location>
        <begin position="6"/>
        <end position="66"/>
    </location>
</feature>
<sequence length="198" mass="22228">MSSESTDTKTRILEATWKLMEQGRGQGVKMSDIAKAAGISRQAVYLHFATRTDLMIATVNYVDEVKGLNERLNQFKLASNGTELLDACVDVWGNYIPEIYGLAKALMMTRDTDEATAAAWNGSMACLREVCQEIINTLDDEGQLVPEWPKAQAVELFMTLISIQNWEQLTIESGWSTAQYVARMKQLLRHTFVAKVDQ</sequence>
<keyword evidence="1" id="KW-0805">Transcription regulation</keyword>
<dbReference type="InterPro" id="IPR001647">
    <property type="entry name" value="HTH_TetR"/>
</dbReference>
<dbReference type="PANTHER" id="PTHR30055">
    <property type="entry name" value="HTH-TYPE TRANSCRIPTIONAL REGULATOR RUTR"/>
    <property type="match status" value="1"/>
</dbReference>
<evidence type="ECO:0000256" key="2">
    <source>
        <dbReference type="ARBA" id="ARBA00023125"/>
    </source>
</evidence>
<reference evidence="5" key="1">
    <citation type="submission" date="2018-06" db="EMBL/GenBank/DDBJ databases">
        <authorList>
            <person name="Zhirakovskaya E."/>
        </authorList>
    </citation>
    <scope>NUCLEOTIDE SEQUENCE</scope>
</reference>
<keyword evidence="2" id="KW-0238">DNA-binding</keyword>
<dbReference type="PROSITE" id="PS50977">
    <property type="entry name" value="HTH_TETR_2"/>
    <property type="match status" value="1"/>
</dbReference>
<accession>A0A3B1A4D8</accession>
<dbReference type="AlphaFoldDB" id="A0A3B1A4D8"/>
<keyword evidence="3" id="KW-0804">Transcription</keyword>
<dbReference type="GO" id="GO:0000976">
    <property type="term" value="F:transcription cis-regulatory region binding"/>
    <property type="evidence" value="ECO:0007669"/>
    <property type="project" value="TreeGrafter"/>
</dbReference>